<protein>
    <submittedName>
        <fullName evidence="2">Uncharacterized protein</fullName>
    </submittedName>
</protein>
<dbReference type="Proteomes" id="UP000198949">
    <property type="component" value="Unassembled WGS sequence"/>
</dbReference>
<evidence type="ECO:0000313" key="3">
    <source>
        <dbReference type="Proteomes" id="UP000198949"/>
    </source>
</evidence>
<dbReference type="EMBL" id="FNAD01000007">
    <property type="protein sequence ID" value="SDD79661.1"/>
    <property type="molecule type" value="Genomic_DNA"/>
</dbReference>
<gene>
    <name evidence="2" type="ORF">SAMN05216270_107261</name>
</gene>
<proteinExistence type="predicted"/>
<keyword evidence="3" id="KW-1185">Reference proteome</keyword>
<accession>A0A1G6XNW1</accession>
<organism evidence="2 3">
    <name type="scientific">Glycomyces harbinensis</name>
    <dbReference type="NCBI Taxonomy" id="58114"/>
    <lineage>
        <taxon>Bacteria</taxon>
        <taxon>Bacillati</taxon>
        <taxon>Actinomycetota</taxon>
        <taxon>Actinomycetes</taxon>
        <taxon>Glycomycetales</taxon>
        <taxon>Glycomycetaceae</taxon>
        <taxon>Glycomyces</taxon>
    </lineage>
</organism>
<sequence>MRRAAASGSGGSRPRIVDGAHEVGTADGDTNGTETGPDVMGRGAGRQALSTNSSRGEPSALDGEARAVSSGLRVHLYRRVQIAASSRGVAASILRVVVVYLPSSSGFCRPRCGIANSDRVVSERLVDFHQHCPMVFRYDDHEFAAQLDRDYADSGFEIALRVGRDPAKLREYRPQLLGPVSNFLAACCDVAAGPRVSTLSWLQPAVAFQELMIRVRIIEKPEIEVRVRRTPWQVRSTSERFQIDLEAVRPDAFVV</sequence>
<name>A0A1G6XNW1_9ACTN</name>
<feature type="region of interest" description="Disordered" evidence="1">
    <location>
        <begin position="1"/>
        <end position="63"/>
    </location>
</feature>
<reference evidence="3" key="1">
    <citation type="submission" date="2016-10" db="EMBL/GenBank/DDBJ databases">
        <authorList>
            <person name="Varghese N."/>
            <person name="Submissions S."/>
        </authorList>
    </citation>
    <scope>NUCLEOTIDE SEQUENCE [LARGE SCALE GENOMIC DNA]</scope>
    <source>
        <strain evidence="3">CGMCC 4.3516</strain>
    </source>
</reference>
<dbReference type="AlphaFoldDB" id="A0A1G6XNW1"/>
<evidence type="ECO:0000313" key="2">
    <source>
        <dbReference type="EMBL" id="SDD79661.1"/>
    </source>
</evidence>
<evidence type="ECO:0000256" key="1">
    <source>
        <dbReference type="SAM" id="MobiDB-lite"/>
    </source>
</evidence>